<keyword evidence="1" id="KW-0812">Transmembrane</keyword>
<reference evidence="3 4" key="1">
    <citation type="submission" date="2019-03" db="EMBL/GenBank/DDBJ databases">
        <authorList>
            <person name="Gaulin E."/>
            <person name="Dumas B."/>
        </authorList>
    </citation>
    <scope>NUCLEOTIDE SEQUENCE [LARGE SCALE GENOMIC DNA]</scope>
    <source>
        <strain evidence="3">CBS 568.67</strain>
    </source>
</reference>
<evidence type="ECO:0000313" key="3">
    <source>
        <dbReference type="EMBL" id="VFT94016.1"/>
    </source>
</evidence>
<organism evidence="3 4">
    <name type="scientific">Aphanomyces stellatus</name>
    <dbReference type="NCBI Taxonomy" id="120398"/>
    <lineage>
        <taxon>Eukaryota</taxon>
        <taxon>Sar</taxon>
        <taxon>Stramenopiles</taxon>
        <taxon>Oomycota</taxon>
        <taxon>Saprolegniomycetes</taxon>
        <taxon>Saprolegniales</taxon>
        <taxon>Verrucalvaceae</taxon>
        <taxon>Aphanomyces</taxon>
    </lineage>
</organism>
<feature type="transmembrane region" description="Helical" evidence="1">
    <location>
        <begin position="88"/>
        <end position="108"/>
    </location>
</feature>
<feature type="transmembrane region" description="Helical" evidence="1">
    <location>
        <begin position="142"/>
        <end position="162"/>
    </location>
</feature>
<dbReference type="AlphaFoldDB" id="A0A485L7I7"/>
<dbReference type="InterPro" id="IPR054235">
    <property type="entry name" value="DUF6962"/>
</dbReference>
<dbReference type="OrthoDB" id="70912at2759"/>
<accession>A0A485L7I7</accession>
<feature type="transmembrane region" description="Helical" evidence="1">
    <location>
        <begin position="55"/>
        <end position="76"/>
    </location>
</feature>
<dbReference type="EMBL" id="CAADRA010006089">
    <property type="protein sequence ID" value="VFT94016.1"/>
    <property type="molecule type" value="Genomic_DNA"/>
</dbReference>
<protein>
    <submittedName>
        <fullName evidence="3">Aste57867_17260 protein</fullName>
    </submittedName>
</protein>
<keyword evidence="1" id="KW-1133">Transmembrane helix</keyword>
<evidence type="ECO:0000313" key="4">
    <source>
        <dbReference type="Proteomes" id="UP000332933"/>
    </source>
</evidence>
<dbReference type="Proteomes" id="UP000332933">
    <property type="component" value="Unassembled WGS sequence"/>
</dbReference>
<proteinExistence type="predicted"/>
<dbReference type="Pfam" id="PF22285">
    <property type="entry name" value="DUF6962"/>
    <property type="match status" value="1"/>
</dbReference>
<feature type="transmembrane region" description="Helical" evidence="1">
    <location>
        <begin position="174"/>
        <end position="192"/>
    </location>
</feature>
<dbReference type="EMBL" id="VJMH01006068">
    <property type="protein sequence ID" value="KAF0691548.1"/>
    <property type="molecule type" value="Genomic_DNA"/>
</dbReference>
<feature type="transmembrane region" description="Helical" evidence="1">
    <location>
        <begin position="223"/>
        <end position="242"/>
    </location>
</feature>
<name>A0A485L7I7_9STRA</name>
<feature type="transmembrane region" description="Helical" evidence="1">
    <location>
        <begin position="198"/>
        <end position="218"/>
    </location>
</feature>
<sequence length="275" mass="30439">MAVITSPAADAALRQRKAAPIPPVAHHLTTQEKVDGVLHWAYLNMGGETWDCQPAVWLTDYALAIQCFISSAFVIYYSTERHDGTWYLLYFLAMGTTAALGGVLHHLAFKAMKQFNVHTKSAARRFFGIYLKQTTVDECLTWVWRLVLGFTTLTNFALVAAAASRYLSAHLSELTIWIAGVGYSFVGAAAFVKMQTSIMLLGFLPPMVFGGVSALAALEKGWFYELLVLLFILGGGIIQATEVSPWHKHFNHNALAHVFLSASATFMMMHFHLFA</sequence>
<gene>
    <name evidence="3" type="primary">Aste57867_17260</name>
    <name evidence="2" type="ORF">As57867_017201</name>
    <name evidence="3" type="ORF">ASTE57867_17260</name>
</gene>
<feature type="transmembrane region" description="Helical" evidence="1">
    <location>
        <begin position="254"/>
        <end position="274"/>
    </location>
</feature>
<evidence type="ECO:0000313" key="2">
    <source>
        <dbReference type="EMBL" id="KAF0691548.1"/>
    </source>
</evidence>
<keyword evidence="1" id="KW-0472">Membrane</keyword>
<keyword evidence="4" id="KW-1185">Reference proteome</keyword>
<evidence type="ECO:0000256" key="1">
    <source>
        <dbReference type="SAM" id="Phobius"/>
    </source>
</evidence>
<reference evidence="2" key="2">
    <citation type="submission" date="2019-06" db="EMBL/GenBank/DDBJ databases">
        <title>Genomics analysis of Aphanomyces spp. identifies a new class of oomycete effector associated with host adaptation.</title>
        <authorList>
            <person name="Gaulin E."/>
        </authorList>
    </citation>
    <scope>NUCLEOTIDE SEQUENCE</scope>
    <source>
        <strain evidence="2">CBS 578.67</strain>
    </source>
</reference>